<dbReference type="Proteomes" id="UP000838756">
    <property type="component" value="Unassembled WGS sequence"/>
</dbReference>
<proteinExistence type="predicted"/>
<evidence type="ECO:0000313" key="1">
    <source>
        <dbReference type="EMBL" id="CAH2244546.1"/>
    </source>
</evidence>
<evidence type="ECO:0000313" key="2">
    <source>
        <dbReference type="Proteomes" id="UP000838756"/>
    </source>
</evidence>
<reference evidence="1" key="1">
    <citation type="submission" date="2022-03" db="EMBL/GenBank/DDBJ databases">
        <authorList>
            <person name="Lindestad O."/>
        </authorList>
    </citation>
    <scope>NUCLEOTIDE SEQUENCE</scope>
</reference>
<organism evidence="1 2">
    <name type="scientific">Pararge aegeria aegeria</name>
    <dbReference type="NCBI Taxonomy" id="348720"/>
    <lineage>
        <taxon>Eukaryota</taxon>
        <taxon>Metazoa</taxon>
        <taxon>Ecdysozoa</taxon>
        <taxon>Arthropoda</taxon>
        <taxon>Hexapoda</taxon>
        <taxon>Insecta</taxon>
        <taxon>Pterygota</taxon>
        <taxon>Neoptera</taxon>
        <taxon>Endopterygota</taxon>
        <taxon>Lepidoptera</taxon>
        <taxon>Glossata</taxon>
        <taxon>Ditrysia</taxon>
        <taxon>Papilionoidea</taxon>
        <taxon>Nymphalidae</taxon>
        <taxon>Satyrinae</taxon>
        <taxon>Satyrini</taxon>
        <taxon>Parargina</taxon>
        <taxon>Pararge</taxon>
    </lineage>
</organism>
<gene>
    <name evidence="1" type="primary">jg11666</name>
    <name evidence="1" type="ORF">PAEG_LOCUS20478</name>
</gene>
<accession>A0A8S4S383</accession>
<keyword evidence="2" id="KW-1185">Reference proteome</keyword>
<name>A0A8S4S383_9NEOP</name>
<comment type="caution">
    <text evidence="1">The sequence shown here is derived from an EMBL/GenBank/DDBJ whole genome shotgun (WGS) entry which is preliminary data.</text>
</comment>
<sequence>MCCKSLHATSWHVCRGLVNAKTRLTVRPTKPPAYEVAGSITLNRDTIRRWLFCIVFPRFLFFRFLYLEPVVPSPCEPVCGGFHGGSGGVGIGGVGWRGGFGATQERTPLLRSLLAKYRMTRGEERRAL</sequence>
<protein>
    <submittedName>
        <fullName evidence="1">Jg11666 protein</fullName>
    </submittedName>
</protein>
<dbReference type="AlphaFoldDB" id="A0A8S4S383"/>
<dbReference type="EMBL" id="CAKXAJ010025836">
    <property type="protein sequence ID" value="CAH2244546.1"/>
    <property type="molecule type" value="Genomic_DNA"/>
</dbReference>